<dbReference type="AlphaFoldDB" id="A0A9D1A083"/>
<dbReference type="SUPFAM" id="SSF47240">
    <property type="entry name" value="Ferritin-like"/>
    <property type="match status" value="1"/>
</dbReference>
<evidence type="ECO:0000259" key="4">
    <source>
        <dbReference type="PROSITE" id="PS50903"/>
    </source>
</evidence>
<dbReference type="InterPro" id="IPR012347">
    <property type="entry name" value="Ferritin-like"/>
</dbReference>
<evidence type="ECO:0000256" key="1">
    <source>
        <dbReference type="ARBA" id="ARBA00001965"/>
    </source>
</evidence>
<name>A0A9D1A083_9ACTN</name>
<dbReference type="Pfam" id="PF02915">
    <property type="entry name" value="Rubrerythrin"/>
    <property type="match status" value="1"/>
</dbReference>
<dbReference type="CDD" id="cd00729">
    <property type="entry name" value="rubredoxin_SM"/>
    <property type="match status" value="1"/>
</dbReference>
<dbReference type="InterPro" id="IPR048574">
    <property type="entry name" value="RUBY_RBDX"/>
</dbReference>
<evidence type="ECO:0000313" key="6">
    <source>
        <dbReference type="EMBL" id="HIR01734.1"/>
    </source>
</evidence>
<proteinExistence type="predicted"/>
<dbReference type="PROSITE" id="PS50905">
    <property type="entry name" value="FERRITIN_LIKE"/>
    <property type="match status" value="1"/>
</dbReference>
<dbReference type="InterPro" id="IPR024934">
    <property type="entry name" value="Rubredoxin-like_dom"/>
</dbReference>
<dbReference type="NCBIfam" id="NF045783">
    <property type="entry name" value="Nigrythrn"/>
    <property type="match status" value="1"/>
</dbReference>
<dbReference type="Gene3D" id="1.20.1260.10">
    <property type="match status" value="1"/>
</dbReference>
<dbReference type="InterPro" id="IPR009040">
    <property type="entry name" value="Ferritin-like_diiron"/>
</dbReference>
<dbReference type="PROSITE" id="PS50903">
    <property type="entry name" value="RUBREDOXIN_LIKE"/>
    <property type="match status" value="1"/>
</dbReference>
<dbReference type="Proteomes" id="UP000824261">
    <property type="component" value="Unassembled WGS sequence"/>
</dbReference>
<reference evidence="6" key="1">
    <citation type="submission" date="2020-10" db="EMBL/GenBank/DDBJ databases">
        <authorList>
            <person name="Gilroy R."/>
        </authorList>
    </citation>
    <scope>NUCLEOTIDE SEQUENCE</scope>
    <source>
        <strain evidence="6">ChiGjej1B1-2707</strain>
    </source>
</reference>
<accession>A0A9D1A083</accession>
<dbReference type="InterPro" id="IPR052753">
    <property type="entry name" value="Rbr2/Nigerythrin"/>
</dbReference>
<dbReference type="InterPro" id="IPR054800">
    <property type="entry name" value="Nigrythrn"/>
</dbReference>
<keyword evidence="3" id="KW-0249">Electron transport</keyword>
<dbReference type="PANTHER" id="PTHR33746:SF4">
    <property type="entry name" value="RUBRERYTHRIN"/>
    <property type="match status" value="1"/>
</dbReference>
<evidence type="ECO:0000313" key="7">
    <source>
        <dbReference type="Proteomes" id="UP000824261"/>
    </source>
</evidence>
<gene>
    <name evidence="6" type="ORF">IAA69_05665</name>
</gene>
<comment type="cofactor">
    <cofactor evidence="1">
        <name>Fe(3+)</name>
        <dbReference type="ChEBI" id="CHEBI:29034"/>
    </cofactor>
</comment>
<dbReference type="Pfam" id="PF21349">
    <property type="entry name" value="RUBY_RBDX"/>
    <property type="match status" value="1"/>
</dbReference>
<dbReference type="GO" id="GO:0016491">
    <property type="term" value="F:oxidoreductase activity"/>
    <property type="evidence" value="ECO:0007669"/>
    <property type="project" value="InterPro"/>
</dbReference>
<organism evidence="6 7">
    <name type="scientific">Candidatus Aveggerthella stercoripullorum</name>
    <dbReference type="NCBI Taxonomy" id="2840688"/>
    <lineage>
        <taxon>Bacteria</taxon>
        <taxon>Bacillati</taxon>
        <taxon>Actinomycetota</taxon>
        <taxon>Coriobacteriia</taxon>
        <taxon>Eggerthellales</taxon>
        <taxon>Eggerthellaceae</taxon>
        <taxon>Eggerthellaceae incertae sedis</taxon>
        <taxon>Candidatus Aveggerthella</taxon>
    </lineage>
</organism>
<evidence type="ECO:0000259" key="5">
    <source>
        <dbReference type="PROSITE" id="PS50905"/>
    </source>
</evidence>
<sequence>MRVRSEMPTAENSHNFNAVADSTTTVGSTLENLKAAVCGETGASAKYAAFAAAAEEQGYTQIARLFRATSEAEQIHIGLEANLVKKAEPDYERPAAPEATPEAVDLNLIAAAQGEIYETSDMYPSFIKKAQKEGDAAAVMVFTRAKLAESVHAERYMEAYNNVDAEDDGEAYYLCPFCGYIHKGSDFEKCPICFAPKDKFKEF</sequence>
<dbReference type="Gene3D" id="2.20.28.10">
    <property type="match status" value="1"/>
</dbReference>
<reference evidence="6" key="2">
    <citation type="journal article" date="2021" name="PeerJ">
        <title>Extensive microbial diversity within the chicken gut microbiome revealed by metagenomics and culture.</title>
        <authorList>
            <person name="Gilroy R."/>
            <person name="Ravi A."/>
            <person name="Getino M."/>
            <person name="Pursley I."/>
            <person name="Horton D.L."/>
            <person name="Alikhan N.F."/>
            <person name="Baker D."/>
            <person name="Gharbi K."/>
            <person name="Hall N."/>
            <person name="Watson M."/>
            <person name="Adriaenssens E.M."/>
            <person name="Foster-Nyarko E."/>
            <person name="Jarju S."/>
            <person name="Secka A."/>
            <person name="Antonio M."/>
            <person name="Oren A."/>
            <person name="Chaudhuri R.R."/>
            <person name="La Ragione R."/>
            <person name="Hildebrand F."/>
            <person name="Pallen M.J."/>
        </authorList>
    </citation>
    <scope>NUCLEOTIDE SEQUENCE</scope>
    <source>
        <strain evidence="6">ChiGjej1B1-2707</strain>
    </source>
</reference>
<evidence type="ECO:0000256" key="2">
    <source>
        <dbReference type="ARBA" id="ARBA00022448"/>
    </source>
</evidence>
<feature type="domain" description="Rubredoxin-like" evidence="4">
    <location>
        <begin position="170"/>
        <end position="203"/>
    </location>
</feature>
<protein>
    <submittedName>
        <fullName evidence="6">Rubrerythrin family protein</fullName>
    </submittedName>
</protein>
<dbReference type="EMBL" id="DVGB01000068">
    <property type="protein sequence ID" value="HIR01734.1"/>
    <property type="molecule type" value="Genomic_DNA"/>
</dbReference>
<dbReference type="InterPro" id="IPR009078">
    <property type="entry name" value="Ferritin-like_SF"/>
</dbReference>
<dbReference type="SUPFAM" id="SSF57802">
    <property type="entry name" value="Rubredoxin-like"/>
    <property type="match status" value="1"/>
</dbReference>
<feature type="domain" description="Ferritin-like diiron" evidence="5">
    <location>
        <begin position="23"/>
        <end position="167"/>
    </location>
</feature>
<comment type="caution">
    <text evidence="6">The sequence shown here is derived from an EMBL/GenBank/DDBJ whole genome shotgun (WGS) entry which is preliminary data.</text>
</comment>
<dbReference type="GO" id="GO:0005506">
    <property type="term" value="F:iron ion binding"/>
    <property type="evidence" value="ECO:0007669"/>
    <property type="project" value="InterPro"/>
</dbReference>
<evidence type="ECO:0000256" key="3">
    <source>
        <dbReference type="ARBA" id="ARBA00022982"/>
    </source>
</evidence>
<keyword evidence="2" id="KW-0813">Transport</keyword>
<dbReference type="PANTHER" id="PTHR33746">
    <property type="entry name" value="RUBRERYTHRIN"/>
    <property type="match status" value="1"/>
</dbReference>
<dbReference type="CDD" id="cd01041">
    <property type="entry name" value="Rubrerythrin"/>
    <property type="match status" value="1"/>
</dbReference>
<dbReference type="InterPro" id="IPR003251">
    <property type="entry name" value="Rr_diiron-bd_dom"/>
</dbReference>